<keyword evidence="3" id="KW-1185">Reference proteome</keyword>
<keyword evidence="1" id="KW-0732">Signal</keyword>
<feature type="chain" id="PRO_5037334756" evidence="1">
    <location>
        <begin position="20"/>
        <end position="171"/>
    </location>
</feature>
<evidence type="ECO:0000256" key="1">
    <source>
        <dbReference type="SAM" id="SignalP"/>
    </source>
</evidence>
<evidence type="ECO:0000313" key="3">
    <source>
        <dbReference type="Proteomes" id="UP000651057"/>
    </source>
</evidence>
<dbReference type="EMBL" id="JAERQJ010000017">
    <property type="protein sequence ID" value="MBL0686101.1"/>
    <property type="molecule type" value="Genomic_DNA"/>
</dbReference>
<name>A0A937A3B6_9FLAO</name>
<feature type="signal peptide" evidence="1">
    <location>
        <begin position="1"/>
        <end position="19"/>
    </location>
</feature>
<accession>A0A937A3B6</accession>
<organism evidence="2 3">
    <name type="scientific">Aquimarina mytili</name>
    <dbReference type="NCBI Taxonomy" id="874423"/>
    <lineage>
        <taxon>Bacteria</taxon>
        <taxon>Pseudomonadati</taxon>
        <taxon>Bacteroidota</taxon>
        <taxon>Flavobacteriia</taxon>
        <taxon>Flavobacteriales</taxon>
        <taxon>Flavobacteriaceae</taxon>
        <taxon>Aquimarina</taxon>
    </lineage>
</organism>
<dbReference type="Proteomes" id="UP000651057">
    <property type="component" value="Unassembled WGS sequence"/>
</dbReference>
<comment type="caution">
    <text evidence="2">The sequence shown here is derived from an EMBL/GenBank/DDBJ whole genome shotgun (WGS) entry which is preliminary data.</text>
</comment>
<evidence type="ECO:0000313" key="2">
    <source>
        <dbReference type="EMBL" id="MBL0686101.1"/>
    </source>
</evidence>
<dbReference type="AlphaFoldDB" id="A0A937A3B6"/>
<sequence length="171" mass="20319">MKILKIWVLLLFFPLSIQAQRTQKVLIQQQQVFTYKWEGITAGGIRVCGVAKTYKEAKQAVDRFNTKNWNTKYKLEHHTIRLDTVIHIGDDDYFAVFKKRCPPGYRFFSPRDMAAIDIVDREGMNAAILYYLKTSNKGYKEAKNYLQHLYYNLNRYRIKEDLKTFSRISQF</sequence>
<proteinExistence type="predicted"/>
<gene>
    <name evidence="2" type="ORF">JJQ60_21415</name>
</gene>
<protein>
    <submittedName>
        <fullName evidence="2">Uncharacterized protein</fullName>
    </submittedName>
</protein>
<dbReference type="RefSeq" id="WP_201924657.1">
    <property type="nucleotide sequence ID" value="NZ_BAABAX010000013.1"/>
</dbReference>
<reference evidence="2" key="1">
    <citation type="submission" date="2021-01" db="EMBL/GenBank/DDBJ databases">
        <authorList>
            <person name="Zhong Y.L."/>
        </authorList>
    </citation>
    <scope>NUCLEOTIDE SEQUENCE</scope>
    <source>
        <strain evidence="2">KCTC 23302</strain>
    </source>
</reference>